<evidence type="ECO:0000313" key="3">
    <source>
        <dbReference type="Proteomes" id="UP001500902"/>
    </source>
</evidence>
<keyword evidence="3" id="KW-1185">Reference proteome</keyword>
<protein>
    <submittedName>
        <fullName evidence="2">PPOX class F420-dependent oxidoreductase</fullName>
    </submittedName>
</protein>
<name>A0ABP7EI84_9ACTN</name>
<dbReference type="Proteomes" id="UP001500902">
    <property type="component" value="Unassembled WGS sequence"/>
</dbReference>
<reference evidence="3" key="1">
    <citation type="journal article" date="2019" name="Int. J. Syst. Evol. Microbiol.">
        <title>The Global Catalogue of Microorganisms (GCM) 10K type strain sequencing project: providing services to taxonomists for standard genome sequencing and annotation.</title>
        <authorList>
            <consortium name="The Broad Institute Genomics Platform"/>
            <consortium name="The Broad Institute Genome Sequencing Center for Infectious Disease"/>
            <person name="Wu L."/>
            <person name="Ma J."/>
        </authorList>
    </citation>
    <scope>NUCLEOTIDE SEQUENCE [LARGE SCALE GENOMIC DNA]</scope>
    <source>
        <strain evidence="3">JCM 16904</strain>
    </source>
</reference>
<proteinExistence type="predicted"/>
<dbReference type="InterPro" id="IPR024031">
    <property type="entry name" value="MSMEG_5819/OxyR"/>
</dbReference>
<dbReference type="SUPFAM" id="SSF50475">
    <property type="entry name" value="FMN-binding split barrel"/>
    <property type="match status" value="1"/>
</dbReference>
<dbReference type="Pfam" id="PF01243">
    <property type="entry name" value="PNPOx_N"/>
    <property type="match status" value="1"/>
</dbReference>
<dbReference type="NCBIfam" id="TIGR04023">
    <property type="entry name" value="PPOX_MSMEG_5819"/>
    <property type="match status" value="1"/>
</dbReference>
<dbReference type="InterPro" id="IPR011576">
    <property type="entry name" value="Pyridox_Oxase_N"/>
</dbReference>
<dbReference type="RefSeq" id="WP_344896587.1">
    <property type="nucleotide sequence ID" value="NZ_BAAAZP010000238.1"/>
</dbReference>
<gene>
    <name evidence="2" type="ORF">GCM10022224_100300</name>
</gene>
<accession>A0ABP7EI84</accession>
<dbReference type="Gene3D" id="2.30.110.10">
    <property type="entry name" value="Electron Transport, Fmn-binding Protein, Chain A"/>
    <property type="match status" value="1"/>
</dbReference>
<dbReference type="EMBL" id="BAAAZP010000238">
    <property type="protein sequence ID" value="GAA3718520.1"/>
    <property type="molecule type" value="Genomic_DNA"/>
</dbReference>
<sequence length="117" mass="12783">MSVFSKHELDYLTGERPLARKLARLATIGPDGLPHVVPVGWSFGPDAETIHINGRNNATSKKFRDVAASGVAALVIDDVLPPWRPRGVEIRGHAMTEGDTIVIHPTRVVSWGMDIHD</sequence>
<evidence type="ECO:0000259" key="1">
    <source>
        <dbReference type="Pfam" id="PF01243"/>
    </source>
</evidence>
<organism evidence="2 3">
    <name type="scientific">Nonomuraea antimicrobica</name>
    <dbReference type="NCBI Taxonomy" id="561173"/>
    <lineage>
        <taxon>Bacteria</taxon>
        <taxon>Bacillati</taxon>
        <taxon>Actinomycetota</taxon>
        <taxon>Actinomycetes</taxon>
        <taxon>Streptosporangiales</taxon>
        <taxon>Streptosporangiaceae</taxon>
        <taxon>Nonomuraea</taxon>
    </lineage>
</organism>
<dbReference type="InterPro" id="IPR012349">
    <property type="entry name" value="Split_barrel_FMN-bd"/>
</dbReference>
<evidence type="ECO:0000313" key="2">
    <source>
        <dbReference type="EMBL" id="GAA3718520.1"/>
    </source>
</evidence>
<comment type="caution">
    <text evidence="2">The sequence shown here is derived from an EMBL/GenBank/DDBJ whole genome shotgun (WGS) entry which is preliminary data.</text>
</comment>
<feature type="domain" description="Pyridoxamine 5'-phosphate oxidase N-terminal" evidence="1">
    <location>
        <begin position="20"/>
        <end position="94"/>
    </location>
</feature>